<organism evidence="2 3">
    <name type="scientific">Zasmidium cellare</name>
    <name type="common">Wine cellar mold</name>
    <name type="synonym">Racodium cellare</name>
    <dbReference type="NCBI Taxonomy" id="395010"/>
    <lineage>
        <taxon>Eukaryota</taxon>
        <taxon>Fungi</taxon>
        <taxon>Dikarya</taxon>
        <taxon>Ascomycota</taxon>
        <taxon>Pezizomycotina</taxon>
        <taxon>Dothideomycetes</taxon>
        <taxon>Dothideomycetidae</taxon>
        <taxon>Mycosphaerellales</taxon>
        <taxon>Mycosphaerellaceae</taxon>
        <taxon>Zasmidium</taxon>
    </lineage>
</organism>
<feature type="compositionally biased region" description="Basic and acidic residues" evidence="1">
    <location>
        <begin position="208"/>
        <end position="222"/>
    </location>
</feature>
<evidence type="ECO:0000313" key="3">
    <source>
        <dbReference type="Proteomes" id="UP001305779"/>
    </source>
</evidence>
<feature type="compositionally biased region" description="Basic and acidic residues" evidence="1">
    <location>
        <begin position="357"/>
        <end position="369"/>
    </location>
</feature>
<evidence type="ECO:0000256" key="1">
    <source>
        <dbReference type="SAM" id="MobiDB-lite"/>
    </source>
</evidence>
<feature type="region of interest" description="Disordered" evidence="1">
    <location>
        <begin position="201"/>
        <end position="222"/>
    </location>
</feature>
<keyword evidence="3" id="KW-1185">Reference proteome</keyword>
<dbReference type="EMBL" id="JAXOVC010000002">
    <property type="protein sequence ID" value="KAK4505422.1"/>
    <property type="molecule type" value="Genomic_DNA"/>
</dbReference>
<comment type="caution">
    <text evidence="2">The sequence shown here is derived from an EMBL/GenBank/DDBJ whole genome shotgun (WGS) entry which is preliminary data.</text>
</comment>
<dbReference type="Proteomes" id="UP001305779">
    <property type="component" value="Unassembled WGS sequence"/>
</dbReference>
<gene>
    <name evidence="2" type="ORF">PRZ48_003385</name>
</gene>
<feature type="region of interest" description="Disordered" evidence="1">
    <location>
        <begin position="338"/>
        <end position="385"/>
    </location>
</feature>
<name>A0ABR0EUZ9_ZASCE</name>
<proteinExistence type="predicted"/>
<sequence length="644" mass="71715">MPRKSFSEAAVVATGAQPSAARFGGEARHRDDLSTPICPWRCNLTALSQQANLYFVAYADRIFVYIPQYHTQALPQEPALIVTSQPSRPARPGYIDARRPHAINNLVVQCLGNEEIIATVRDDGDVDAFFVRQIIHAIERRTEPGSSVGVDADEVKPFFQSNVGMSAWGLAIHSEARILATSANTHSITIFKFGLVDADEQDQPQEGEELHENGGKSEQHRKNDVTEQVLNGTSNIPHIAFCNTGDDPEARWLLTTDIGGFCRSIDLWEMGTAQTFRFGGQSYVSVHDHDRFNSGWTIMFLDKRSFLPEDDFRAALGFEEGEIDSGVKSEQTLWDIGGSIDHVPDASERFGLPRRRPLPDRPSPSRDSTDAQSEAPADQEASQDDVNEDVAMADAQEDNDSGELSEDDTYYVDMDSEDEGTEDSFSFSAMYGGRRIFGNEPRAFQFNNKSICDDLPCPILHTSVRSVYLLQPPHCPAAEKVISESAFTPPTVGFTNALRQLVPSQYSWINSIERLNMAAYIPAIGVVVLASQKGRVVVISLTKLSRYADFPAPKYSKSKCPPNSVYTMRIERILPLASQEAHGERPFEPLAGIATGPMQGTERLPDEQKRWRLMLMYYDHSILGYEIRRRRTRDSGISIQDVVV</sequence>
<accession>A0ABR0EUZ9</accession>
<evidence type="ECO:0000313" key="2">
    <source>
        <dbReference type="EMBL" id="KAK4505422.1"/>
    </source>
</evidence>
<dbReference type="InterPro" id="IPR014839">
    <property type="entry name" value="Crt10"/>
</dbReference>
<reference evidence="2 3" key="1">
    <citation type="journal article" date="2023" name="G3 (Bethesda)">
        <title>A chromosome-level genome assembly of Zasmidium syzygii isolated from banana leaves.</title>
        <authorList>
            <person name="van Westerhoven A.C."/>
            <person name="Mehrabi R."/>
            <person name="Talebi R."/>
            <person name="Steentjes M.B.F."/>
            <person name="Corcolon B."/>
            <person name="Chong P.A."/>
            <person name="Kema G.H.J."/>
            <person name="Seidl M.F."/>
        </authorList>
    </citation>
    <scope>NUCLEOTIDE SEQUENCE [LARGE SCALE GENOMIC DNA]</scope>
    <source>
        <strain evidence="2 3">P124</strain>
    </source>
</reference>
<protein>
    <submittedName>
        <fullName evidence="2">Uncharacterized protein</fullName>
    </submittedName>
</protein>
<dbReference type="Pfam" id="PF08728">
    <property type="entry name" value="CRT10"/>
    <property type="match status" value="1"/>
</dbReference>